<dbReference type="InterPro" id="IPR044855">
    <property type="entry name" value="CoA-Trfase_III_dom3_sf"/>
</dbReference>
<gene>
    <name evidence="2" type="ORF">J4557_43820</name>
</gene>
<feature type="region of interest" description="Disordered" evidence="1">
    <location>
        <begin position="326"/>
        <end position="356"/>
    </location>
</feature>
<dbReference type="GO" id="GO:0016740">
    <property type="term" value="F:transferase activity"/>
    <property type="evidence" value="ECO:0007669"/>
    <property type="project" value="UniProtKB-KW"/>
</dbReference>
<dbReference type="Gene3D" id="3.40.50.10540">
    <property type="entry name" value="Crotonobetainyl-coa:carnitine coa-transferase, domain 1"/>
    <property type="match status" value="1"/>
</dbReference>
<evidence type="ECO:0000313" key="3">
    <source>
        <dbReference type="Proteomes" id="UP000666915"/>
    </source>
</evidence>
<proteinExistence type="predicted"/>
<evidence type="ECO:0000313" key="2">
    <source>
        <dbReference type="EMBL" id="MBO2444469.1"/>
    </source>
</evidence>
<dbReference type="InterPro" id="IPR003673">
    <property type="entry name" value="CoA-Trfase_fam_III"/>
</dbReference>
<sequence length="356" mass="37872">MAPLDGLRVLDLTMWRPGPYTTQLLAQLGADVIKVEPPGGEPMRMFQGHFDLLNRRKRSIVLDLKTDAGRERCLELAADAEVFVEGFRPGVADRLGVGDAELRARNPRLVYCSISGYGADGPLAQVPGHDVNYRAYAATLPPDAASPSLEELPVADMAAATMAAFAITAACLRARATGEGDRIDLGMADVLAHWTSTVPEALRPQPVTPPRPDQVTHVTGPVPGYGVYATKDGLKITLGVVSEERLWAATCRALGLDEAADVPFAERLGRVAELDADVAAAIARLTRDEAMERLSAAGAPVAPLLTGAEMLDLDHFRARGVLDAGPVRTTAHPPLPGGPVAGLDEHRGEGWRHLTD</sequence>
<dbReference type="SUPFAM" id="SSF89796">
    <property type="entry name" value="CoA-transferase family III (CaiB/BaiF)"/>
    <property type="match status" value="1"/>
</dbReference>
<dbReference type="EMBL" id="JAGEOK010000046">
    <property type="protein sequence ID" value="MBO2444469.1"/>
    <property type="molecule type" value="Genomic_DNA"/>
</dbReference>
<accession>A0ABS3RE23</accession>
<protein>
    <submittedName>
        <fullName evidence="2">CoA transferase</fullName>
    </submittedName>
</protein>
<dbReference type="Proteomes" id="UP000666915">
    <property type="component" value="Unassembled WGS sequence"/>
</dbReference>
<reference evidence="2 3" key="1">
    <citation type="submission" date="2021-03" db="EMBL/GenBank/DDBJ databases">
        <authorList>
            <person name="Kanchanasin P."/>
            <person name="Saeng-In P."/>
            <person name="Phongsopitanun W."/>
            <person name="Yuki M."/>
            <person name="Kudo T."/>
            <person name="Ohkuma M."/>
            <person name="Tanasupawat S."/>
        </authorList>
    </citation>
    <scope>NUCLEOTIDE SEQUENCE [LARGE SCALE GENOMIC DNA]</scope>
    <source>
        <strain evidence="2 3">L46</strain>
    </source>
</reference>
<dbReference type="Pfam" id="PF02515">
    <property type="entry name" value="CoA_transf_3"/>
    <property type="match status" value="1"/>
</dbReference>
<dbReference type="InterPro" id="IPR023606">
    <property type="entry name" value="CoA-Trfase_III_dom_1_sf"/>
</dbReference>
<feature type="compositionally biased region" description="Basic and acidic residues" evidence="1">
    <location>
        <begin position="343"/>
        <end position="356"/>
    </location>
</feature>
<dbReference type="PANTHER" id="PTHR48228">
    <property type="entry name" value="SUCCINYL-COA--D-CITRAMALATE COA-TRANSFERASE"/>
    <property type="match status" value="1"/>
</dbReference>
<dbReference type="InterPro" id="IPR050509">
    <property type="entry name" value="CoA-transferase_III"/>
</dbReference>
<organism evidence="2 3">
    <name type="scientific">Actinomadura nitritigenes</name>
    <dbReference type="NCBI Taxonomy" id="134602"/>
    <lineage>
        <taxon>Bacteria</taxon>
        <taxon>Bacillati</taxon>
        <taxon>Actinomycetota</taxon>
        <taxon>Actinomycetes</taxon>
        <taxon>Streptosporangiales</taxon>
        <taxon>Thermomonosporaceae</taxon>
        <taxon>Actinomadura</taxon>
    </lineage>
</organism>
<dbReference type="Gene3D" id="3.30.1540.10">
    <property type="entry name" value="formyl-coa transferase, domain 3"/>
    <property type="match status" value="1"/>
</dbReference>
<evidence type="ECO:0000256" key="1">
    <source>
        <dbReference type="SAM" id="MobiDB-lite"/>
    </source>
</evidence>
<keyword evidence="3" id="KW-1185">Reference proteome</keyword>
<name>A0ABS3RE23_9ACTN</name>
<keyword evidence="2" id="KW-0808">Transferase</keyword>
<dbReference type="PANTHER" id="PTHR48228:SF7">
    <property type="entry name" value="FATTY ACYL-COA TRANSFERASE RV3272-RELATED"/>
    <property type="match status" value="1"/>
</dbReference>
<comment type="caution">
    <text evidence="2">The sequence shown here is derived from an EMBL/GenBank/DDBJ whole genome shotgun (WGS) entry which is preliminary data.</text>
</comment>
<dbReference type="RefSeq" id="WP_208272918.1">
    <property type="nucleotide sequence ID" value="NZ_BAAAGM010000019.1"/>
</dbReference>